<feature type="compositionally biased region" description="Polar residues" evidence="2">
    <location>
        <begin position="210"/>
        <end position="219"/>
    </location>
</feature>
<feature type="region of interest" description="Disordered" evidence="2">
    <location>
        <begin position="189"/>
        <end position="257"/>
    </location>
</feature>
<evidence type="ECO:0000256" key="2">
    <source>
        <dbReference type="SAM" id="MobiDB-lite"/>
    </source>
</evidence>
<gene>
    <name evidence="3" type="ORF">ACFQY0_15280</name>
</gene>
<dbReference type="Pfam" id="PF13181">
    <property type="entry name" value="TPR_8"/>
    <property type="match status" value="1"/>
</dbReference>
<sequence>MDKNQKKLIILGILIALGLAAWVIKEGIREGDYLSAGNALVAAEDAAALEDVMKTHAATPSAASAAVLLSDSQWEQGQQDDSIATLKAEIAANPEHPATAAAYARLAARLSSQGKTEEAKAAFQDIIDRPQARFFAPYALISLGQIAKGEGDIEKAKDYFRQASEGYPGNPLASAASRALQFADFKMPEEIDPPAPEATPEAGGVDATEFNPSALSGGQANPLFSGGESVIETPDAPSIPEDETPTPSDTTEETPSE</sequence>
<dbReference type="SUPFAM" id="SSF48452">
    <property type="entry name" value="TPR-like"/>
    <property type="match status" value="1"/>
</dbReference>
<organism evidence="3 4">
    <name type="scientific">Haloferula chungangensis</name>
    <dbReference type="NCBI Taxonomy" id="1048331"/>
    <lineage>
        <taxon>Bacteria</taxon>
        <taxon>Pseudomonadati</taxon>
        <taxon>Verrucomicrobiota</taxon>
        <taxon>Verrucomicrobiia</taxon>
        <taxon>Verrucomicrobiales</taxon>
        <taxon>Verrucomicrobiaceae</taxon>
        <taxon>Haloferula</taxon>
    </lineage>
</organism>
<dbReference type="InterPro" id="IPR019734">
    <property type="entry name" value="TPR_rpt"/>
</dbReference>
<dbReference type="PROSITE" id="PS50005">
    <property type="entry name" value="TPR"/>
    <property type="match status" value="1"/>
</dbReference>
<proteinExistence type="predicted"/>
<keyword evidence="4" id="KW-1185">Reference proteome</keyword>
<feature type="compositionally biased region" description="Acidic residues" evidence="2">
    <location>
        <begin position="240"/>
        <end position="257"/>
    </location>
</feature>
<accession>A0ABW2LCM4</accession>
<dbReference type="EMBL" id="JBHTBS010000008">
    <property type="protein sequence ID" value="MFC7338556.1"/>
    <property type="molecule type" value="Genomic_DNA"/>
</dbReference>
<dbReference type="Gene3D" id="1.25.40.10">
    <property type="entry name" value="Tetratricopeptide repeat domain"/>
    <property type="match status" value="1"/>
</dbReference>
<dbReference type="InterPro" id="IPR011990">
    <property type="entry name" value="TPR-like_helical_dom_sf"/>
</dbReference>
<name>A0ABW2LCM4_9BACT</name>
<comment type="caution">
    <text evidence="3">The sequence shown here is derived from an EMBL/GenBank/DDBJ whole genome shotgun (WGS) entry which is preliminary data.</text>
</comment>
<feature type="repeat" description="TPR" evidence="1">
    <location>
        <begin position="137"/>
        <end position="170"/>
    </location>
</feature>
<evidence type="ECO:0000256" key="1">
    <source>
        <dbReference type="PROSITE-ProRule" id="PRU00339"/>
    </source>
</evidence>
<dbReference type="RefSeq" id="WP_379714001.1">
    <property type="nucleotide sequence ID" value="NZ_JBHTBS010000008.1"/>
</dbReference>
<evidence type="ECO:0000313" key="4">
    <source>
        <dbReference type="Proteomes" id="UP001596472"/>
    </source>
</evidence>
<dbReference type="Proteomes" id="UP001596472">
    <property type="component" value="Unassembled WGS sequence"/>
</dbReference>
<evidence type="ECO:0000313" key="3">
    <source>
        <dbReference type="EMBL" id="MFC7338556.1"/>
    </source>
</evidence>
<keyword evidence="1" id="KW-0802">TPR repeat</keyword>
<reference evidence="4" key="1">
    <citation type="journal article" date="2019" name="Int. J. Syst. Evol. Microbiol.">
        <title>The Global Catalogue of Microorganisms (GCM) 10K type strain sequencing project: providing services to taxonomists for standard genome sequencing and annotation.</title>
        <authorList>
            <consortium name="The Broad Institute Genomics Platform"/>
            <consortium name="The Broad Institute Genome Sequencing Center for Infectious Disease"/>
            <person name="Wu L."/>
            <person name="Ma J."/>
        </authorList>
    </citation>
    <scope>NUCLEOTIDE SEQUENCE [LARGE SCALE GENOMIC DNA]</scope>
    <source>
        <strain evidence="4">CGMCC 4.1467</strain>
    </source>
</reference>
<protein>
    <submittedName>
        <fullName evidence="3">Tol-pal system YbgF family protein</fullName>
    </submittedName>
</protein>